<dbReference type="GO" id="GO:1990228">
    <property type="term" value="C:sulfurtransferase complex"/>
    <property type="evidence" value="ECO:0007669"/>
    <property type="project" value="TreeGrafter"/>
</dbReference>
<dbReference type="NCBIfam" id="TIGR03012">
    <property type="entry name" value="sulf_tusD_dsrE"/>
    <property type="match status" value="1"/>
</dbReference>
<comment type="similarity">
    <text evidence="2">Belongs to the DsrE/TusD family.</text>
</comment>
<dbReference type="InterPro" id="IPR003787">
    <property type="entry name" value="Sulphur_relay_DsrE/F-like"/>
</dbReference>
<evidence type="ECO:0000256" key="3">
    <source>
        <dbReference type="ARBA" id="ARBA00022490"/>
    </source>
</evidence>
<keyword evidence="4 5" id="KW-0808">Transferase</keyword>
<dbReference type="InterPro" id="IPR027396">
    <property type="entry name" value="DsrEFH-like"/>
</dbReference>
<dbReference type="KEGG" id="kak:Kalk_00055"/>
<dbReference type="EMBL" id="CP022684">
    <property type="protein sequence ID" value="AUM10931.1"/>
    <property type="molecule type" value="Genomic_DNA"/>
</dbReference>
<keyword evidence="3" id="KW-0963">Cytoplasm</keyword>
<name>A0A2K9LFI4_9GAMM</name>
<dbReference type="GO" id="GO:0097163">
    <property type="term" value="F:sulfur carrier activity"/>
    <property type="evidence" value="ECO:0007669"/>
    <property type="project" value="TreeGrafter"/>
</dbReference>
<comment type="subcellular location">
    <subcellularLocation>
        <location evidence="1">Cytoplasm</location>
    </subcellularLocation>
</comment>
<dbReference type="InterPro" id="IPR017463">
    <property type="entry name" value="Sulphur_relay_TusD/DsrE"/>
</dbReference>
<evidence type="ECO:0000256" key="2">
    <source>
        <dbReference type="ARBA" id="ARBA00007067"/>
    </source>
</evidence>
<sequence>MIFSVHVLGAPYSSQSALSALRFCEASISAGHAIKRVFFSGDGVLIGTGLANPPQDELDLYNAWRNLARDSGIELVVCISACLRRGILNQPEANRYEKPAHNLAEEFVLSGLGQLVEAGLESDRLVTFGD</sequence>
<dbReference type="NCBIfam" id="NF001237">
    <property type="entry name" value="PRK00207.1"/>
    <property type="match status" value="1"/>
</dbReference>
<proteinExistence type="inferred from homology"/>
<protein>
    <submittedName>
        <fullName evidence="5">Sulfurtransferase complex subunit TusD</fullName>
    </submittedName>
</protein>
<dbReference type="GO" id="GO:0016783">
    <property type="term" value="F:sulfurtransferase activity"/>
    <property type="evidence" value="ECO:0007669"/>
    <property type="project" value="InterPro"/>
</dbReference>
<dbReference type="RefSeq" id="WP_101892277.1">
    <property type="nucleotide sequence ID" value="NZ_CP022684.1"/>
</dbReference>
<evidence type="ECO:0000256" key="1">
    <source>
        <dbReference type="ARBA" id="ARBA00004496"/>
    </source>
</evidence>
<dbReference type="SUPFAM" id="SSF75169">
    <property type="entry name" value="DsrEFH-like"/>
    <property type="match status" value="1"/>
</dbReference>
<accession>A0A2K9LFI4</accession>
<keyword evidence="6" id="KW-1185">Reference proteome</keyword>
<reference evidence="6" key="1">
    <citation type="submission" date="2017-08" db="EMBL/GenBank/DDBJ databases">
        <title>Direct submision.</title>
        <authorList>
            <person name="Kim S.-J."/>
            <person name="Rhee S.-K."/>
        </authorList>
    </citation>
    <scope>NUCLEOTIDE SEQUENCE [LARGE SCALE GENOMIC DNA]</scope>
    <source>
        <strain evidence="6">GI5</strain>
    </source>
</reference>
<evidence type="ECO:0000256" key="4">
    <source>
        <dbReference type="ARBA" id="ARBA00022679"/>
    </source>
</evidence>
<dbReference type="PANTHER" id="PTHR34874">
    <property type="entry name" value="PROTEIN YCHN"/>
    <property type="match status" value="1"/>
</dbReference>
<evidence type="ECO:0000313" key="5">
    <source>
        <dbReference type="EMBL" id="AUM10931.1"/>
    </source>
</evidence>
<dbReference type="OrthoDB" id="9787483at2"/>
<dbReference type="PANTHER" id="PTHR34874:SF3">
    <property type="entry name" value="SULFURTRANSFERASE TUSD"/>
    <property type="match status" value="1"/>
</dbReference>
<gene>
    <name evidence="5" type="ORF">Kalk_00055</name>
</gene>
<dbReference type="Gene3D" id="3.40.1260.10">
    <property type="entry name" value="DsrEFH-like"/>
    <property type="match status" value="1"/>
</dbReference>
<dbReference type="FunFam" id="3.40.1260.10:FF:000001">
    <property type="entry name" value="Sulfurtransferase TusD"/>
    <property type="match status" value="1"/>
</dbReference>
<organism evidence="5 6">
    <name type="scientific">Ketobacter alkanivorans</name>
    <dbReference type="NCBI Taxonomy" id="1917421"/>
    <lineage>
        <taxon>Bacteria</taxon>
        <taxon>Pseudomonadati</taxon>
        <taxon>Pseudomonadota</taxon>
        <taxon>Gammaproteobacteria</taxon>
        <taxon>Pseudomonadales</taxon>
        <taxon>Ketobacteraceae</taxon>
        <taxon>Ketobacter</taxon>
    </lineage>
</organism>
<dbReference type="GO" id="GO:0002143">
    <property type="term" value="P:tRNA wobble position uridine thiolation"/>
    <property type="evidence" value="ECO:0007669"/>
    <property type="project" value="TreeGrafter"/>
</dbReference>
<dbReference type="Pfam" id="PF02635">
    <property type="entry name" value="DsrE"/>
    <property type="match status" value="1"/>
</dbReference>
<dbReference type="Proteomes" id="UP000235116">
    <property type="component" value="Chromosome"/>
</dbReference>
<dbReference type="AlphaFoldDB" id="A0A2K9LFI4"/>
<evidence type="ECO:0000313" key="6">
    <source>
        <dbReference type="Proteomes" id="UP000235116"/>
    </source>
</evidence>